<dbReference type="InterPro" id="IPR042971">
    <property type="entry name" value="LEA_SMP"/>
</dbReference>
<feature type="region of interest" description="Disordered" evidence="3">
    <location>
        <begin position="1"/>
        <end position="21"/>
    </location>
</feature>
<feature type="domain" description="SMP" evidence="4">
    <location>
        <begin position="20"/>
        <end position="73"/>
    </location>
</feature>
<dbReference type="Proteomes" id="UP000813463">
    <property type="component" value="Chromosome 5"/>
</dbReference>
<dbReference type="GeneID" id="110782126"/>
<proteinExistence type="inferred from homology"/>
<organism evidence="5 6">
    <name type="scientific">Spinacia oleracea</name>
    <name type="common">Spinach</name>
    <dbReference type="NCBI Taxonomy" id="3562"/>
    <lineage>
        <taxon>Eukaryota</taxon>
        <taxon>Viridiplantae</taxon>
        <taxon>Streptophyta</taxon>
        <taxon>Embryophyta</taxon>
        <taxon>Tracheophyta</taxon>
        <taxon>Spermatophyta</taxon>
        <taxon>Magnoliopsida</taxon>
        <taxon>eudicotyledons</taxon>
        <taxon>Gunneridae</taxon>
        <taxon>Pentapetalae</taxon>
        <taxon>Caryophyllales</taxon>
        <taxon>Chenopodiaceae</taxon>
        <taxon>Chenopodioideae</taxon>
        <taxon>Anserineae</taxon>
        <taxon>Spinacia</taxon>
    </lineage>
</organism>
<feature type="compositionally biased region" description="Basic and acidic residues" evidence="3">
    <location>
        <begin position="1"/>
        <end position="17"/>
    </location>
</feature>
<evidence type="ECO:0000256" key="2">
    <source>
        <dbReference type="ARBA" id="ARBA00022737"/>
    </source>
</evidence>
<reference evidence="6" key="2">
    <citation type="submission" date="2025-08" db="UniProtKB">
        <authorList>
            <consortium name="RefSeq"/>
        </authorList>
    </citation>
    <scope>IDENTIFICATION</scope>
    <source>
        <tissue evidence="6">Leaf</tissue>
    </source>
</reference>
<evidence type="ECO:0000256" key="3">
    <source>
        <dbReference type="SAM" id="MobiDB-lite"/>
    </source>
</evidence>
<feature type="domain" description="SMP" evidence="4">
    <location>
        <begin position="191"/>
        <end position="249"/>
    </location>
</feature>
<dbReference type="Pfam" id="PF04927">
    <property type="entry name" value="SMP"/>
    <property type="match status" value="3"/>
</dbReference>
<evidence type="ECO:0000256" key="1">
    <source>
        <dbReference type="ARBA" id="ARBA00010733"/>
    </source>
</evidence>
<name>A0A9R0I3H2_SPIOL</name>
<sequence length="251" mass="26693">MAQEQPKKEAGKPDQQHTFKYGDVFYVSGQAENKPVLPEDASSMESAEKIVMGHSPYGGPASSMRTTAEANVQAGLVDPNSRRTTEGIRVTESGDHGTRIVTESVNDEVVGQFIEPQFAESTTPKVTIGETLDAVALYAGDQPIDDADAAAIAAAEKRAVGADPPPGWGLGAEARYAADRNVRAPRPEFMTTLDDVLKDASHKLARDKAVTTEDAKVVMEAEVCNNPEMTTTIAGVGEMMSAAARLNQTTK</sequence>
<protein>
    <submittedName>
        <fullName evidence="6">Late embryogenesis abundant protein D-34-like</fullName>
    </submittedName>
</protein>
<dbReference type="RefSeq" id="XP_021841918.2">
    <property type="nucleotide sequence ID" value="XM_021986226.2"/>
</dbReference>
<feature type="domain" description="SMP" evidence="4">
    <location>
        <begin position="126"/>
        <end position="184"/>
    </location>
</feature>
<evidence type="ECO:0000313" key="5">
    <source>
        <dbReference type="Proteomes" id="UP000813463"/>
    </source>
</evidence>
<evidence type="ECO:0000313" key="6">
    <source>
        <dbReference type="RefSeq" id="XP_021841918.2"/>
    </source>
</evidence>
<gene>
    <name evidence="6" type="primary">LOC110782126</name>
</gene>
<keyword evidence="2" id="KW-0677">Repeat</keyword>
<evidence type="ECO:0000259" key="4">
    <source>
        <dbReference type="Pfam" id="PF04927"/>
    </source>
</evidence>
<dbReference type="InterPro" id="IPR007011">
    <property type="entry name" value="LEA_SMP_dom"/>
</dbReference>
<accession>A0A9R0I3H2</accession>
<comment type="similarity">
    <text evidence="1">Belongs to the LEA type SMP family.</text>
</comment>
<dbReference type="PANTHER" id="PTHR31174">
    <property type="entry name" value="SEED MATURATION FAMILY PROTEIN"/>
    <property type="match status" value="1"/>
</dbReference>
<keyword evidence="5" id="KW-1185">Reference proteome</keyword>
<dbReference type="PANTHER" id="PTHR31174:SF31">
    <property type="entry name" value="LATE EMBRYOGENESIS ABUNDANT PROTEIN 3"/>
    <property type="match status" value="1"/>
</dbReference>
<reference evidence="5" key="1">
    <citation type="journal article" date="2021" name="Nat. Commun.">
        <title>Genomic analyses provide insights into spinach domestication and the genetic basis of agronomic traits.</title>
        <authorList>
            <person name="Cai X."/>
            <person name="Sun X."/>
            <person name="Xu C."/>
            <person name="Sun H."/>
            <person name="Wang X."/>
            <person name="Ge C."/>
            <person name="Zhang Z."/>
            <person name="Wang Q."/>
            <person name="Fei Z."/>
            <person name="Jiao C."/>
            <person name="Wang Q."/>
        </authorList>
    </citation>
    <scope>NUCLEOTIDE SEQUENCE [LARGE SCALE GENOMIC DNA]</scope>
    <source>
        <strain evidence="5">cv. Varoflay</strain>
    </source>
</reference>